<dbReference type="RefSeq" id="WP_145910930.1">
    <property type="nucleotide sequence ID" value="NZ_BAAAMZ010000035.1"/>
</dbReference>
<dbReference type="GO" id="GO:0003700">
    <property type="term" value="F:DNA-binding transcription factor activity"/>
    <property type="evidence" value="ECO:0007669"/>
    <property type="project" value="InterPro"/>
</dbReference>
<evidence type="ECO:0000256" key="1">
    <source>
        <dbReference type="ARBA" id="ARBA00023015"/>
    </source>
</evidence>
<dbReference type="AlphaFoldDB" id="A0A561SDJ5"/>
<dbReference type="InterPro" id="IPR018060">
    <property type="entry name" value="HTH_AraC"/>
</dbReference>
<dbReference type="Gene3D" id="3.40.50.880">
    <property type="match status" value="1"/>
</dbReference>
<keyword evidence="1" id="KW-0805">Transcription regulation</keyword>
<dbReference type="SUPFAM" id="SSF52317">
    <property type="entry name" value="Class I glutamine amidotransferase-like"/>
    <property type="match status" value="1"/>
</dbReference>
<dbReference type="InterPro" id="IPR009057">
    <property type="entry name" value="Homeodomain-like_sf"/>
</dbReference>
<dbReference type="InterPro" id="IPR002818">
    <property type="entry name" value="DJ-1/PfpI"/>
</dbReference>
<dbReference type="Proteomes" id="UP000317940">
    <property type="component" value="Unassembled WGS sequence"/>
</dbReference>
<dbReference type="SMART" id="SM00342">
    <property type="entry name" value="HTH_ARAC"/>
    <property type="match status" value="1"/>
</dbReference>
<dbReference type="InterPro" id="IPR029062">
    <property type="entry name" value="Class_I_gatase-like"/>
</dbReference>
<dbReference type="CDD" id="cd03137">
    <property type="entry name" value="GATase1_AraC_1"/>
    <property type="match status" value="1"/>
</dbReference>
<evidence type="ECO:0000256" key="2">
    <source>
        <dbReference type="ARBA" id="ARBA00023163"/>
    </source>
</evidence>
<dbReference type="PANTHER" id="PTHR43130">
    <property type="entry name" value="ARAC-FAMILY TRANSCRIPTIONAL REGULATOR"/>
    <property type="match status" value="1"/>
</dbReference>
<reference evidence="4 5" key="1">
    <citation type="submission" date="2019-06" db="EMBL/GenBank/DDBJ databases">
        <title>Sequencing the genomes of 1000 actinobacteria strains.</title>
        <authorList>
            <person name="Klenk H.-P."/>
        </authorList>
    </citation>
    <scope>NUCLEOTIDE SEQUENCE [LARGE SCALE GENOMIC DNA]</scope>
    <source>
        <strain evidence="4 5">DSM 44826</strain>
    </source>
</reference>
<gene>
    <name evidence="4" type="ORF">FHX73_1693</name>
</gene>
<dbReference type="Gene3D" id="1.10.10.60">
    <property type="entry name" value="Homeodomain-like"/>
    <property type="match status" value="1"/>
</dbReference>
<dbReference type="Pfam" id="PF12833">
    <property type="entry name" value="HTH_18"/>
    <property type="match status" value="1"/>
</dbReference>
<evidence type="ECO:0000259" key="3">
    <source>
        <dbReference type="PROSITE" id="PS01124"/>
    </source>
</evidence>
<dbReference type="OrthoDB" id="3992151at2"/>
<dbReference type="Pfam" id="PF01965">
    <property type="entry name" value="DJ-1_PfpI"/>
    <property type="match status" value="1"/>
</dbReference>
<keyword evidence="2" id="KW-0804">Transcription</keyword>
<dbReference type="SUPFAM" id="SSF46689">
    <property type="entry name" value="Homeodomain-like"/>
    <property type="match status" value="2"/>
</dbReference>
<comment type="caution">
    <text evidence="4">The sequence shown here is derived from an EMBL/GenBank/DDBJ whole genome shotgun (WGS) entry which is preliminary data.</text>
</comment>
<proteinExistence type="predicted"/>
<protein>
    <submittedName>
        <fullName evidence="4">AraC family transcriptional regulator with amidase-like domain</fullName>
    </submittedName>
</protein>
<dbReference type="EMBL" id="VIWT01000006">
    <property type="protein sequence ID" value="TWF72942.1"/>
    <property type="molecule type" value="Genomic_DNA"/>
</dbReference>
<organism evidence="4 5">
    <name type="scientific">Kitasatospora viridis</name>
    <dbReference type="NCBI Taxonomy" id="281105"/>
    <lineage>
        <taxon>Bacteria</taxon>
        <taxon>Bacillati</taxon>
        <taxon>Actinomycetota</taxon>
        <taxon>Actinomycetes</taxon>
        <taxon>Kitasatosporales</taxon>
        <taxon>Streptomycetaceae</taxon>
        <taxon>Kitasatospora</taxon>
    </lineage>
</organism>
<evidence type="ECO:0000313" key="4">
    <source>
        <dbReference type="EMBL" id="TWF72942.1"/>
    </source>
</evidence>
<sequence length="335" mass="35418">MTRLPGTLAVLMLDQQAAIEVALACQAFGSPPRNHPGDWYELRMCGERGAGEPVPLRSGFDHFGPAGPFELRATHGLDDLVSADTVVVPGSGDVHGDPPALVLAALRAAHARGARLVSLCSGSFVLAAAGLLDGRTATCHWEHAPVLAGRFPAVRVDANILYTHDPDVLTSAGLMAGIDLCLHLIREDLGTAAANAVARRMIVPPHRSGGQAQYMESPMSVPHTGSALGEVLDWAMARLDQPIGVGGIAARAGVSVRTLIRRFQAELGTTPSRWLLTQRLGRARELLESTGLPVGLVAERSGLGTAPNLRAHFAREFGVSPTGYRRDYNPAPALR</sequence>
<dbReference type="PANTHER" id="PTHR43130:SF3">
    <property type="entry name" value="HTH-TYPE TRANSCRIPTIONAL REGULATOR RV1931C"/>
    <property type="match status" value="1"/>
</dbReference>
<dbReference type="PROSITE" id="PS01124">
    <property type="entry name" value="HTH_ARAC_FAMILY_2"/>
    <property type="match status" value="1"/>
</dbReference>
<feature type="domain" description="HTH araC/xylS-type" evidence="3">
    <location>
        <begin position="229"/>
        <end position="327"/>
    </location>
</feature>
<dbReference type="GO" id="GO:0043565">
    <property type="term" value="F:sequence-specific DNA binding"/>
    <property type="evidence" value="ECO:0007669"/>
    <property type="project" value="InterPro"/>
</dbReference>
<evidence type="ECO:0000313" key="5">
    <source>
        <dbReference type="Proteomes" id="UP000317940"/>
    </source>
</evidence>
<keyword evidence="5" id="KW-1185">Reference proteome</keyword>
<name>A0A561SDJ5_9ACTN</name>
<accession>A0A561SDJ5</accession>
<dbReference type="InterPro" id="IPR052158">
    <property type="entry name" value="INH-QAR"/>
</dbReference>